<name>A0A0K2T7S8_LEPSM</name>
<dbReference type="EMBL" id="HACA01004702">
    <property type="protein sequence ID" value="CDW22063.1"/>
    <property type="molecule type" value="Transcribed_RNA"/>
</dbReference>
<dbReference type="AlphaFoldDB" id="A0A0K2T7S8"/>
<proteinExistence type="predicted"/>
<sequence>MASGKGRVFKEIIYNFWRYRSNANKIILQSEHFISGTTLDFGNILATMRSMFMKVAHLIQLTKLYKKKYTILEMFSEYECCGAIIVYFQSGACPRMQITP</sequence>
<evidence type="ECO:0000313" key="1">
    <source>
        <dbReference type="EMBL" id="CDW22063.1"/>
    </source>
</evidence>
<accession>A0A0K2T7S8</accession>
<protein>
    <submittedName>
        <fullName evidence="1">Uncharacterized protein</fullName>
    </submittedName>
</protein>
<organism evidence="1">
    <name type="scientific">Lepeophtheirus salmonis</name>
    <name type="common">Salmon louse</name>
    <name type="synonym">Caligus salmonis</name>
    <dbReference type="NCBI Taxonomy" id="72036"/>
    <lineage>
        <taxon>Eukaryota</taxon>
        <taxon>Metazoa</taxon>
        <taxon>Ecdysozoa</taxon>
        <taxon>Arthropoda</taxon>
        <taxon>Crustacea</taxon>
        <taxon>Multicrustacea</taxon>
        <taxon>Hexanauplia</taxon>
        <taxon>Copepoda</taxon>
        <taxon>Siphonostomatoida</taxon>
        <taxon>Caligidae</taxon>
        <taxon>Lepeophtheirus</taxon>
    </lineage>
</organism>
<reference evidence="1" key="1">
    <citation type="submission" date="2014-05" db="EMBL/GenBank/DDBJ databases">
        <authorList>
            <person name="Chronopoulou M."/>
        </authorList>
    </citation>
    <scope>NUCLEOTIDE SEQUENCE</scope>
    <source>
        <tissue evidence="1">Whole organism</tissue>
    </source>
</reference>